<dbReference type="EMBL" id="FNCE01000001">
    <property type="protein sequence ID" value="SDF59794.1"/>
    <property type="molecule type" value="Genomic_DNA"/>
</dbReference>
<evidence type="ECO:0000256" key="1">
    <source>
        <dbReference type="ARBA" id="ARBA00022849"/>
    </source>
</evidence>
<dbReference type="InterPro" id="IPR023485">
    <property type="entry name" value="Ptyr_pPase"/>
</dbReference>
<dbReference type="CDD" id="cd16345">
    <property type="entry name" value="LMWP_ArsC"/>
    <property type="match status" value="1"/>
</dbReference>
<protein>
    <submittedName>
        <fullName evidence="3">Protein-tyrosine-phosphatase</fullName>
    </submittedName>
</protein>
<dbReference type="RefSeq" id="WP_090018578.1">
    <property type="nucleotide sequence ID" value="NZ_FNCE01000001.1"/>
</dbReference>
<reference evidence="3 4" key="1">
    <citation type="submission" date="2016-10" db="EMBL/GenBank/DDBJ databases">
        <authorList>
            <person name="de Groot N.N."/>
        </authorList>
    </citation>
    <scope>NUCLEOTIDE SEQUENCE [LARGE SCALE GENOMIC DNA]</scope>
    <source>
        <strain evidence="3 4">DSM 25584</strain>
    </source>
</reference>
<dbReference type="SMART" id="SM00226">
    <property type="entry name" value="LMWPc"/>
    <property type="match status" value="1"/>
</dbReference>
<feature type="domain" description="Phosphotyrosine protein phosphatase I" evidence="2">
    <location>
        <begin position="6"/>
        <end position="144"/>
    </location>
</feature>
<dbReference type="PANTHER" id="PTHR43428:SF1">
    <property type="entry name" value="ARSENATE REDUCTASE"/>
    <property type="match status" value="1"/>
</dbReference>
<dbReference type="SUPFAM" id="SSF52788">
    <property type="entry name" value="Phosphotyrosine protein phosphatases I"/>
    <property type="match status" value="1"/>
</dbReference>
<dbReference type="Proteomes" id="UP000199415">
    <property type="component" value="Unassembled WGS sequence"/>
</dbReference>
<accession>A0A1G7ME02</accession>
<sequence>MTDRPYRVLFLCTHNSARSVMAEAILNAIGPPSFKGYSAGSHPRGSINRYVLDLLERSGHPTGKLASKSWDAFTGRDAPALDFVFTLCDQAAGEICPVFPGHPLTAHWPFPDPSKADGTEAEIRAFVSDVYRQIHTRLSLFTSLPLVSLDRMSLQRRVRELGSAEGSGETA</sequence>
<keyword evidence="1" id="KW-0059">Arsenical resistance</keyword>
<keyword evidence="4" id="KW-1185">Reference proteome</keyword>
<evidence type="ECO:0000313" key="4">
    <source>
        <dbReference type="Proteomes" id="UP000199415"/>
    </source>
</evidence>
<name>A0A1G7ME02_9PROT</name>
<dbReference type="InterPro" id="IPR036196">
    <property type="entry name" value="Ptyr_pPase_sf"/>
</dbReference>
<proteinExistence type="predicted"/>
<evidence type="ECO:0000313" key="3">
    <source>
        <dbReference type="EMBL" id="SDF59794.1"/>
    </source>
</evidence>
<dbReference type="AlphaFoldDB" id="A0A1G7ME02"/>
<dbReference type="STRING" id="1082479.SAMN05216241_101574"/>
<organism evidence="3 4">
    <name type="scientific">Limimonas halophila</name>
    <dbReference type="NCBI Taxonomy" id="1082479"/>
    <lineage>
        <taxon>Bacteria</taxon>
        <taxon>Pseudomonadati</taxon>
        <taxon>Pseudomonadota</taxon>
        <taxon>Alphaproteobacteria</taxon>
        <taxon>Rhodospirillales</taxon>
        <taxon>Rhodovibrionaceae</taxon>
        <taxon>Limimonas</taxon>
    </lineage>
</organism>
<dbReference type="Pfam" id="PF01451">
    <property type="entry name" value="LMWPc"/>
    <property type="match status" value="1"/>
</dbReference>
<gene>
    <name evidence="3" type="ORF">SAMN05216241_101574</name>
</gene>
<dbReference type="Gene3D" id="3.40.50.2300">
    <property type="match status" value="1"/>
</dbReference>
<dbReference type="GO" id="GO:0046685">
    <property type="term" value="P:response to arsenic-containing substance"/>
    <property type="evidence" value="ECO:0007669"/>
    <property type="project" value="UniProtKB-KW"/>
</dbReference>
<evidence type="ECO:0000259" key="2">
    <source>
        <dbReference type="SMART" id="SM00226"/>
    </source>
</evidence>
<dbReference type="PANTHER" id="PTHR43428">
    <property type="entry name" value="ARSENATE REDUCTASE"/>
    <property type="match status" value="1"/>
</dbReference>
<dbReference type="OrthoDB" id="9793058at2"/>